<protein>
    <recommendedName>
        <fullName evidence="1">CRAL-TRIO domain-containing protein</fullName>
    </recommendedName>
</protein>
<dbReference type="InterPro" id="IPR001251">
    <property type="entry name" value="CRAL-TRIO_dom"/>
</dbReference>
<dbReference type="Gene3D" id="3.40.525.10">
    <property type="entry name" value="CRAL-TRIO lipid binding domain"/>
    <property type="match status" value="1"/>
</dbReference>
<evidence type="ECO:0000313" key="3">
    <source>
        <dbReference type="Proteomes" id="UP001152888"/>
    </source>
</evidence>
<dbReference type="OrthoDB" id="6575879at2759"/>
<dbReference type="SUPFAM" id="SSF46938">
    <property type="entry name" value="CRAL/TRIO N-terminal domain"/>
    <property type="match status" value="1"/>
</dbReference>
<dbReference type="GO" id="GO:1902936">
    <property type="term" value="F:phosphatidylinositol bisphosphate binding"/>
    <property type="evidence" value="ECO:0007669"/>
    <property type="project" value="TreeGrafter"/>
</dbReference>
<organism evidence="2 3">
    <name type="scientific">Acanthoscelides obtectus</name>
    <name type="common">Bean weevil</name>
    <name type="synonym">Bruchus obtectus</name>
    <dbReference type="NCBI Taxonomy" id="200917"/>
    <lineage>
        <taxon>Eukaryota</taxon>
        <taxon>Metazoa</taxon>
        <taxon>Ecdysozoa</taxon>
        <taxon>Arthropoda</taxon>
        <taxon>Hexapoda</taxon>
        <taxon>Insecta</taxon>
        <taxon>Pterygota</taxon>
        <taxon>Neoptera</taxon>
        <taxon>Endopterygota</taxon>
        <taxon>Coleoptera</taxon>
        <taxon>Polyphaga</taxon>
        <taxon>Cucujiformia</taxon>
        <taxon>Chrysomeloidea</taxon>
        <taxon>Chrysomelidae</taxon>
        <taxon>Bruchinae</taxon>
        <taxon>Bruchini</taxon>
        <taxon>Acanthoscelides</taxon>
    </lineage>
</organism>
<evidence type="ECO:0000259" key="1">
    <source>
        <dbReference type="PROSITE" id="PS50191"/>
    </source>
</evidence>
<dbReference type="SUPFAM" id="SSF52087">
    <property type="entry name" value="CRAL/TRIO domain"/>
    <property type="match status" value="1"/>
</dbReference>
<dbReference type="Proteomes" id="UP001152888">
    <property type="component" value="Unassembled WGS sequence"/>
</dbReference>
<name>A0A9P0LPL2_ACAOB</name>
<keyword evidence="3" id="KW-1185">Reference proteome</keyword>
<dbReference type="PANTHER" id="PTHR10174:SF222">
    <property type="entry name" value="GH10083P-RELATED"/>
    <property type="match status" value="1"/>
</dbReference>
<dbReference type="GO" id="GO:0016020">
    <property type="term" value="C:membrane"/>
    <property type="evidence" value="ECO:0007669"/>
    <property type="project" value="TreeGrafter"/>
</dbReference>
<feature type="domain" description="CRAL-TRIO" evidence="1">
    <location>
        <begin position="156"/>
        <end position="251"/>
    </location>
</feature>
<dbReference type="CDD" id="cd00170">
    <property type="entry name" value="SEC14"/>
    <property type="match status" value="1"/>
</dbReference>
<dbReference type="AlphaFoldDB" id="A0A9P0LPL2"/>
<dbReference type="InterPro" id="IPR036273">
    <property type="entry name" value="CRAL/TRIO_N_dom_sf"/>
</dbReference>
<dbReference type="EMBL" id="CAKOFQ010007394">
    <property type="protein sequence ID" value="CAH2000176.1"/>
    <property type="molecule type" value="Genomic_DNA"/>
</dbReference>
<reference evidence="2" key="1">
    <citation type="submission" date="2022-03" db="EMBL/GenBank/DDBJ databases">
        <authorList>
            <person name="Sayadi A."/>
        </authorList>
    </citation>
    <scope>NUCLEOTIDE SEQUENCE</scope>
</reference>
<dbReference type="PRINTS" id="PR00180">
    <property type="entry name" value="CRETINALDHBP"/>
</dbReference>
<dbReference type="PROSITE" id="PS50191">
    <property type="entry name" value="CRAL_TRIO"/>
    <property type="match status" value="1"/>
</dbReference>
<accession>A0A9P0LPL2</accession>
<dbReference type="InterPro" id="IPR036865">
    <property type="entry name" value="CRAL-TRIO_dom_sf"/>
</dbReference>
<proteinExistence type="predicted"/>
<gene>
    <name evidence="2" type="ORF">ACAOBT_LOCUS25403</name>
</gene>
<evidence type="ECO:0000313" key="2">
    <source>
        <dbReference type="EMBL" id="CAH2000176.1"/>
    </source>
</evidence>
<sequence length="303" mass="35267">MDFSVNKEQRLEKALAGYGVKNEDLQDSIQTIKSWFTTQKHLPETPNDNTIMNFLFMTNFSIENTKKRLDMYYTIRNLIPEMFKDKNPKLPHMKRVAETVYCIPLPKVTEEGYRITVLRNNDLAPEEFDPYNIIGHINNVLEIRMHEDVTMGDIHIYDFSNAKMGHVVKLTPIFLKKCAVAFEEVFSNKIKQMHYINVPSFAESIISLAKSFLKPKLQERIHIHSSTDGLKKYIPLEILPKDLGGEELSCKELNSMVLKKLEEYQDRFDTIDQLKVDEKLRPTPLVNDEVLGFHGNFRKLNVD</sequence>
<comment type="caution">
    <text evidence="2">The sequence shown here is derived from an EMBL/GenBank/DDBJ whole genome shotgun (WGS) entry which is preliminary data.</text>
</comment>
<dbReference type="Pfam" id="PF00650">
    <property type="entry name" value="CRAL_TRIO"/>
    <property type="match status" value="1"/>
</dbReference>
<dbReference type="PANTHER" id="PTHR10174">
    <property type="entry name" value="ALPHA-TOCOPHEROL TRANSFER PROTEIN-RELATED"/>
    <property type="match status" value="1"/>
</dbReference>
<dbReference type="SMART" id="SM00516">
    <property type="entry name" value="SEC14"/>
    <property type="match status" value="1"/>
</dbReference>